<dbReference type="EMBL" id="JACBKZ010000002">
    <property type="protein sequence ID" value="KAF5956710.1"/>
    <property type="molecule type" value="Genomic_DNA"/>
</dbReference>
<dbReference type="Proteomes" id="UP000593564">
    <property type="component" value="Unassembled WGS sequence"/>
</dbReference>
<feature type="compositionally biased region" description="Basic and acidic residues" evidence="1">
    <location>
        <begin position="15"/>
        <end position="26"/>
    </location>
</feature>
<evidence type="ECO:0000256" key="1">
    <source>
        <dbReference type="SAM" id="MobiDB-lite"/>
    </source>
</evidence>
<comment type="caution">
    <text evidence="2">The sequence shown here is derived from an EMBL/GenBank/DDBJ whole genome shotgun (WGS) entry which is preliminary data.</text>
</comment>
<evidence type="ECO:0000313" key="2">
    <source>
        <dbReference type="EMBL" id="KAF5956710.1"/>
    </source>
</evidence>
<dbReference type="AlphaFoldDB" id="A0A7J7HV25"/>
<reference evidence="2 3" key="2">
    <citation type="submission" date="2020-07" db="EMBL/GenBank/DDBJ databases">
        <title>Genome assembly of wild tea tree DASZ reveals pedigree and selection history of tea varieties.</title>
        <authorList>
            <person name="Zhang W."/>
        </authorList>
    </citation>
    <scope>NUCLEOTIDE SEQUENCE [LARGE SCALE GENOMIC DNA]</scope>
    <source>
        <strain evidence="3">cv. G240</strain>
        <tissue evidence="2">Leaf</tissue>
    </source>
</reference>
<accession>A0A7J7HV25</accession>
<organism evidence="2 3">
    <name type="scientific">Camellia sinensis</name>
    <name type="common">Tea plant</name>
    <name type="synonym">Thea sinensis</name>
    <dbReference type="NCBI Taxonomy" id="4442"/>
    <lineage>
        <taxon>Eukaryota</taxon>
        <taxon>Viridiplantae</taxon>
        <taxon>Streptophyta</taxon>
        <taxon>Embryophyta</taxon>
        <taxon>Tracheophyta</taxon>
        <taxon>Spermatophyta</taxon>
        <taxon>Magnoliopsida</taxon>
        <taxon>eudicotyledons</taxon>
        <taxon>Gunneridae</taxon>
        <taxon>Pentapetalae</taxon>
        <taxon>asterids</taxon>
        <taxon>Ericales</taxon>
        <taxon>Theaceae</taxon>
        <taxon>Camellia</taxon>
    </lineage>
</organism>
<feature type="region of interest" description="Disordered" evidence="1">
    <location>
        <begin position="1"/>
        <end position="48"/>
    </location>
</feature>
<keyword evidence="3" id="KW-1185">Reference proteome</keyword>
<reference evidence="3" key="1">
    <citation type="journal article" date="2020" name="Nat. Commun.">
        <title>Genome assembly of wild tea tree DASZ reveals pedigree and selection history of tea varieties.</title>
        <authorList>
            <person name="Zhang W."/>
            <person name="Zhang Y."/>
            <person name="Qiu H."/>
            <person name="Guo Y."/>
            <person name="Wan H."/>
            <person name="Zhang X."/>
            <person name="Scossa F."/>
            <person name="Alseekh S."/>
            <person name="Zhang Q."/>
            <person name="Wang P."/>
            <person name="Xu L."/>
            <person name="Schmidt M.H."/>
            <person name="Jia X."/>
            <person name="Li D."/>
            <person name="Zhu A."/>
            <person name="Guo F."/>
            <person name="Chen W."/>
            <person name="Ni D."/>
            <person name="Usadel B."/>
            <person name="Fernie A.R."/>
            <person name="Wen W."/>
        </authorList>
    </citation>
    <scope>NUCLEOTIDE SEQUENCE [LARGE SCALE GENOMIC DNA]</scope>
    <source>
        <strain evidence="3">cv. G240</strain>
    </source>
</reference>
<protein>
    <recommendedName>
        <fullName evidence="4">F-box associated domain-containing protein</fullName>
    </recommendedName>
</protein>
<proteinExistence type="predicted"/>
<evidence type="ECO:0008006" key="4">
    <source>
        <dbReference type="Google" id="ProtNLM"/>
    </source>
</evidence>
<evidence type="ECO:0000313" key="3">
    <source>
        <dbReference type="Proteomes" id="UP000593564"/>
    </source>
</evidence>
<sequence length="205" mass="22732">MTEVRSATSKHHRGRDSASEGERRGPGSDGTDDEEERGRERGFTGTGPGDEIGLQVAVVVVGAYLAFDPSKSPLYKVVLVSYSSNESSNGYFYLIDIYYSENASWKHIGVAAPPGSVHSLWESVFRNGAIHWMSRKYFHIQFDVYGGRLTGTPMPPNPEIVSGTRYFGECGGHLIWFAVTQASDVHLNEAHNKIRVVDLRMLDHL</sequence>
<gene>
    <name evidence="2" type="ORF">HYC85_003935</name>
</gene>
<name>A0A7J7HV25_CAMSI</name>